<feature type="compositionally biased region" description="Polar residues" evidence="2">
    <location>
        <begin position="180"/>
        <end position="189"/>
    </location>
</feature>
<feature type="region of interest" description="Disordered" evidence="2">
    <location>
        <begin position="141"/>
        <end position="199"/>
    </location>
</feature>
<keyword evidence="1" id="KW-0175">Coiled coil</keyword>
<feature type="coiled-coil region" evidence="1">
    <location>
        <begin position="92"/>
        <end position="126"/>
    </location>
</feature>
<gene>
    <name evidence="4" type="ORF">PIB30_058019</name>
</gene>
<feature type="domain" description="At4g15545-like C-terminal" evidence="3">
    <location>
        <begin position="266"/>
        <end position="331"/>
    </location>
</feature>
<accession>A0ABU6SKT5</accession>
<evidence type="ECO:0000259" key="3">
    <source>
        <dbReference type="Pfam" id="PF25972"/>
    </source>
</evidence>
<evidence type="ECO:0000256" key="1">
    <source>
        <dbReference type="SAM" id="Coils"/>
    </source>
</evidence>
<feature type="compositionally biased region" description="Polar residues" evidence="2">
    <location>
        <begin position="225"/>
        <end position="239"/>
    </location>
</feature>
<feature type="region of interest" description="Disordered" evidence="2">
    <location>
        <begin position="1"/>
        <end position="26"/>
    </location>
</feature>
<feature type="region of interest" description="Disordered" evidence="2">
    <location>
        <begin position="214"/>
        <end position="267"/>
    </location>
</feature>
<dbReference type="InterPro" id="IPR058935">
    <property type="entry name" value="At4g15545-like_C"/>
</dbReference>
<evidence type="ECO:0000313" key="4">
    <source>
        <dbReference type="EMBL" id="MED6136669.1"/>
    </source>
</evidence>
<dbReference type="Pfam" id="PF25972">
    <property type="entry name" value="At4g15545_C"/>
    <property type="match status" value="1"/>
</dbReference>
<evidence type="ECO:0000313" key="5">
    <source>
        <dbReference type="Proteomes" id="UP001341840"/>
    </source>
</evidence>
<name>A0ABU6SKT5_9FABA</name>
<dbReference type="InterPro" id="IPR058936">
    <property type="entry name" value="At4g15545-like"/>
</dbReference>
<dbReference type="PANTHER" id="PTHR47383">
    <property type="entry name" value="OS03G0659800 PROTEIN"/>
    <property type="match status" value="1"/>
</dbReference>
<keyword evidence="5" id="KW-1185">Reference proteome</keyword>
<protein>
    <recommendedName>
        <fullName evidence="3">At4g15545-like C-terminal domain-containing protein</fullName>
    </recommendedName>
</protein>
<comment type="caution">
    <text evidence="4">The sequence shown here is derived from an EMBL/GenBank/DDBJ whole genome shotgun (WGS) entry which is preliminary data.</text>
</comment>
<organism evidence="4 5">
    <name type="scientific">Stylosanthes scabra</name>
    <dbReference type="NCBI Taxonomy" id="79078"/>
    <lineage>
        <taxon>Eukaryota</taxon>
        <taxon>Viridiplantae</taxon>
        <taxon>Streptophyta</taxon>
        <taxon>Embryophyta</taxon>
        <taxon>Tracheophyta</taxon>
        <taxon>Spermatophyta</taxon>
        <taxon>Magnoliopsida</taxon>
        <taxon>eudicotyledons</taxon>
        <taxon>Gunneridae</taxon>
        <taxon>Pentapetalae</taxon>
        <taxon>rosids</taxon>
        <taxon>fabids</taxon>
        <taxon>Fabales</taxon>
        <taxon>Fabaceae</taxon>
        <taxon>Papilionoideae</taxon>
        <taxon>50 kb inversion clade</taxon>
        <taxon>dalbergioids sensu lato</taxon>
        <taxon>Dalbergieae</taxon>
        <taxon>Pterocarpus clade</taxon>
        <taxon>Stylosanthes</taxon>
    </lineage>
</organism>
<dbReference type="EMBL" id="JASCZI010060897">
    <property type="protein sequence ID" value="MED6136669.1"/>
    <property type="molecule type" value="Genomic_DNA"/>
</dbReference>
<dbReference type="Proteomes" id="UP001341840">
    <property type="component" value="Unassembled WGS sequence"/>
</dbReference>
<reference evidence="4 5" key="1">
    <citation type="journal article" date="2023" name="Plants (Basel)">
        <title>Bridging the Gap: Combining Genomics and Transcriptomics Approaches to Understand Stylosanthes scabra, an Orphan Legume from the Brazilian Caatinga.</title>
        <authorList>
            <person name="Ferreira-Neto J.R.C."/>
            <person name="da Silva M.D."/>
            <person name="Binneck E."/>
            <person name="de Melo N.F."/>
            <person name="da Silva R.H."/>
            <person name="de Melo A.L.T.M."/>
            <person name="Pandolfi V."/>
            <person name="Bustamante F.O."/>
            <person name="Brasileiro-Vidal A.C."/>
            <person name="Benko-Iseppon A.M."/>
        </authorList>
    </citation>
    <scope>NUCLEOTIDE SEQUENCE [LARGE SCALE GENOMIC DNA]</scope>
    <source>
        <tissue evidence="4">Leaves</tissue>
    </source>
</reference>
<evidence type="ECO:0000256" key="2">
    <source>
        <dbReference type="SAM" id="MobiDB-lite"/>
    </source>
</evidence>
<feature type="compositionally biased region" description="Gly residues" evidence="2">
    <location>
        <begin position="1"/>
        <end position="15"/>
    </location>
</feature>
<sequence>MLVTGGDGGGGGGGESSVDAPSQAELPEELVRVLPLDPFEQLDVARKITSLALSTRVEALQSESSTLRAELAERDSLITELRSHVDSLGASLSEAGDKLALAEQDKERLVKENALLSNTVRKLSRDVSKLEVFRRRLMQSLQEDDENSGGGGAEDIAGKLQRQTSMSSTTQVADDDGSSMGPSRTSSMRSYVGGNSLESDGNSVNKVLLLGSEVNTPHISPPGSPSATRSSSKPVSPTTSRRHAMSFSTSRGLYDSPSSQQTGRTRVDGKEFFRQVRSRLSYEQFGAFLSNVKELNSHKQTKEETLQKADEIFGPENKDLYAIFEGLISRNVN</sequence>
<dbReference type="PANTHER" id="PTHR47383:SF9">
    <property type="entry name" value="WAT1-RELATED PROTEIN"/>
    <property type="match status" value="1"/>
</dbReference>
<feature type="compositionally biased region" description="Polar residues" evidence="2">
    <location>
        <begin position="161"/>
        <end position="172"/>
    </location>
</feature>
<feature type="compositionally biased region" description="Polar residues" evidence="2">
    <location>
        <begin position="246"/>
        <end position="264"/>
    </location>
</feature>
<proteinExistence type="predicted"/>